<comment type="caution">
    <text evidence="2">The sequence shown here is derived from an EMBL/GenBank/DDBJ whole genome shotgun (WGS) entry which is preliminary data.</text>
</comment>
<proteinExistence type="predicted"/>
<accession>A0A841RGZ8</accession>
<evidence type="ECO:0000313" key="3">
    <source>
        <dbReference type="Proteomes" id="UP000587760"/>
    </source>
</evidence>
<dbReference type="CDD" id="cd04301">
    <property type="entry name" value="NAT_SF"/>
    <property type="match status" value="1"/>
</dbReference>
<dbReference type="GO" id="GO:0005840">
    <property type="term" value="C:ribosome"/>
    <property type="evidence" value="ECO:0007669"/>
    <property type="project" value="UniProtKB-KW"/>
</dbReference>
<keyword evidence="3" id="KW-1185">Reference proteome</keyword>
<keyword evidence="2" id="KW-0689">Ribosomal protein</keyword>
<name>A0A841RGZ8_9SPIO</name>
<organism evidence="2 3">
    <name type="scientific">Spirochaeta isovalerica</name>
    <dbReference type="NCBI Taxonomy" id="150"/>
    <lineage>
        <taxon>Bacteria</taxon>
        <taxon>Pseudomonadati</taxon>
        <taxon>Spirochaetota</taxon>
        <taxon>Spirochaetia</taxon>
        <taxon>Spirochaetales</taxon>
        <taxon>Spirochaetaceae</taxon>
        <taxon>Spirochaeta</taxon>
    </lineage>
</organism>
<gene>
    <name evidence="2" type="ORF">HNR50_003979</name>
</gene>
<reference evidence="2 3" key="1">
    <citation type="submission" date="2020-08" db="EMBL/GenBank/DDBJ databases">
        <title>Genomic Encyclopedia of Type Strains, Phase IV (KMG-IV): sequencing the most valuable type-strain genomes for metagenomic binning, comparative biology and taxonomic classification.</title>
        <authorList>
            <person name="Goeker M."/>
        </authorList>
    </citation>
    <scope>NUCLEOTIDE SEQUENCE [LARGE SCALE GENOMIC DNA]</scope>
    <source>
        <strain evidence="2 3">DSM 2461</strain>
    </source>
</reference>
<dbReference type="AlphaFoldDB" id="A0A841RGZ8"/>
<keyword evidence="2" id="KW-0687">Ribonucleoprotein</keyword>
<feature type="domain" description="N-acetyltransferase" evidence="1">
    <location>
        <begin position="5"/>
        <end position="156"/>
    </location>
</feature>
<dbReference type="InterPro" id="IPR016181">
    <property type="entry name" value="Acyl_CoA_acyltransferase"/>
</dbReference>
<dbReference type="Proteomes" id="UP000587760">
    <property type="component" value="Unassembled WGS sequence"/>
</dbReference>
<dbReference type="EMBL" id="JACHGJ010000010">
    <property type="protein sequence ID" value="MBB6482290.1"/>
    <property type="molecule type" value="Genomic_DNA"/>
</dbReference>
<evidence type="ECO:0000259" key="1">
    <source>
        <dbReference type="PROSITE" id="PS51186"/>
    </source>
</evidence>
<sequence>MVNIIQIHDDKEKSNITRRILENLPEWFGDKESLEKYVNTVKGKPFYAAVEENKNSIGFLSLKLHNKYTADLYVTGILKKYHRQGIGKLLVQRAESYLMKNKYKFFMVKTLGESSSDESYAKTRKFYFSQGFYPMEEIKEIWGEKNPCLIMVKNIENDY</sequence>
<dbReference type="PROSITE" id="PS51186">
    <property type="entry name" value="GNAT"/>
    <property type="match status" value="1"/>
</dbReference>
<dbReference type="RefSeq" id="WP_184748522.1">
    <property type="nucleotide sequence ID" value="NZ_JACHGJ010000010.1"/>
</dbReference>
<evidence type="ECO:0000313" key="2">
    <source>
        <dbReference type="EMBL" id="MBB6482290.1"/>
    </source>
</evidence>
<dbReference type="GO" id="GO:0016747">
    <property type="term" value="F:acyltransferase activity, transferring groups other than amino-acyl groups"/>
    <property type="evidence" value="ECO:0007669"/>
    <property type="project" value="InterPro"/>
</dbReference>
<dbReference type="InterPro" id="IPR000182">
    <property type="entry name" value="GNAT_dom"/>
</dbReference>
<dbReference type="Pfam" id="PF13508">
    <property type="entry name" value="Acetyltransf_7"/>
    <property type="match status" value="1"/>
</dbReference>
<dbReference type="SUPFAM" id="SSF55729">
    <property type="entry name" value="Acyl-CoA N-acyltransferases (Nat)"/>
    <property type="match status" value="1"/>
</dbReference>
<dbReference type="Gene3D" id="3.40.630.30">
    <property type="match status" value="1"/>
</dbReference>
<protein>
    <submittedName>
        <fullName evidence="2">Ribosomal protein S18 acetylase RimI-like enzyme</fullName>
    </submittedName>
</protein>